<protein>
    <submittedName>
        <fullName evidence="1">Uncharacterized protein</fullName>
    </submittedName>
</protein>
<proteinExistence type="predicted"/>
<accession>A0A4Q8LYY3</accession>
<organism evidence="1 2">
    <name type="scientific">Pseudoxanthomonas winnipegensis</name>
    <dbReference type="NCBI Taxonomy" id="2480810"/>
    <lineage>
        <taxon>Bacteria</taxon>
        <taxon>Pseudomonadati</taxon>
        <taxon>Pseudomonadota</taxon>
        <taxon>Gammaproteobacteria</taxon>
        <taxon>Lysobacterales</taxon>
        <taxon>Lysobacteraceae</taxon>
        <taxon>Pseudoxanthomonas</taxon>
    </lineage>
</organism>
<reference evidence="1 2" key="1">
    <citation type="submission" date="2019-02" db="EMBL/GenBank/DDBJ databases">
        <title>WGS of Pseudoxanthomonas species novum from clinical isolates.</title>
        <authorList>
            <person name="Bernier A.-M."/>
            <person name="Bernard K."/>
            <person name="Vachon A."/>
        </authorList>
    </citation>
    <scope>NUCLEOTIDE SEQUENCE [LARGE SCALE GENOMIC DNA]</scope>
    <source>
        <strain evidence="1 2">NML140781</strain>
    </source>
</reference>
<gene>
    <name evidence="1" type="ORF">EA656_00585</name>
</gene>
<sequence>MSAFFVGQRVKKVRGMVTGLTGVIAEFDHSDSRSVGITSDIAGVGINARGEPVRFSPGRVVWCRASELEPIVPEGHKPGSFATHRELMDSLEGAPA</sequence>
<evidence type="ECO:0000313" key="2">
    <source>
        <dbReference type="Proteomes" id="UP000292087"/>
    </source>
</evidence>
<dbReference type="AlphaFoldDB" id="A0A4Q8LYY3"/>
<name>A0A4Q8LYY3_9GAMM</name>
<dbReference type="RefSeq" id="WP_130522243.1">
    <property type="nucleotide sequence ID" value="NZ_SHLZ01000001.1"/>
</dbReference>
<evidence type="ECO:0000313" key="1">
    <source>
        <dbReference type="EMBL" id="TAA37210.1"/>
    </source>
</evidence>
<dbReference type="EMBL" id="SHMF01000001">
    <property type="protein sequence ID" value="TAA37210.1"/>
    <property type="molecule type" value="Genomic_DNA"/>
</dbReference>
<dbReference type="Proteomes" id="UP000292087">
    <property type="component" value="Unassembled WGS sequence"/>
</dbReference>
<comment type="caution">
    <text evidence="1">The sequence shown here is derived from an EMBL/GenBank/DDBJ whole genome shotgun (WGS) entry which is preliminary data.</text>
</comment>